<dbReference type="EMBL" id="JBHUFA010000001">
    <property type="protein sequence ID" value="MFD1694417.1"/>
    <property type="molecule type" value="Genomic_DNA"/>
</dbReference>
<evidence type="ECO:0000256" key="10">
    <source>
        <dbReference type="ARBA" id="ARBA00031323"/>
    </source>
</evidence>
<evidence type="ECO:0000256" key="9">
    <source>
        <dbReference type="ARBA" id="ARBA00030757"/>
    </source>
</evidence>
<reference evidence="13" key="1">
    <citation type="journal article" date="2019" name="Int. J. Syst. Evol. Microbiol.">
        <title>The Global Catalogue of Microorganisms (GCM) 10K type strain sequencing project: providing services to taxonomists for standard genome sequencing and annotation.</title>
        <authorList>
            <consortium name="The Broad Institute Genomics Platform"/>
            <consortium name="The Broad Institute Genome Sequencing Center for Infectious Disease"/>
            <person name="Wu L."/>
            <person name="Ma J."/>
        </authorList>
    </citation>
    <scope>NUCLEOTIDE SEQUENCE [LARGE SCALE GENOMIC DNA]</scope>
    <source>
        <strain evidence="13">JCM 3369</strain>
    </source>
</reference>
<evidence type="ECO:0000256" key="11">
    <source>
        <dbReference type="ARBA" id="ARBA00031350"/>
    </source>
</evidence>
<dbReference type="RefSeq" id="WP_149891728.1">
    <property type="nucleotide sequence ID" value="NZ_JBHUFA010000001.1"/>
</dbReference>
<comment type="subcellular location">
    <subcellularLocation>
        <location evidence="1">Cytoplasm</location>
    </subcellularLocation>
</comment>
<dbReference type="Pfam" id="PF01135">
    <property type="entry name" value="PCMT"/>
    <property type="match status" value="2"/>
</dbReference>
<keyword evidence="5" id="KW-0963">Cytoplasm</keyword>
<dbReference type="SUPFAM" id="SSF53335">
    <property type="entry name" value="S-adenosyl-L-methionine-dependent methyltransferases"/>
    <property type="match status" value="1"/>
</dbReference>
<evidence type="ECO:0000256" key="6">
    <source>
        <dbReference type="ARBA" id="ARBA00022603"/>
    </source>
</evidence>
<evidence type="ECO:0000313" key="13">
    <source>
        <dbReference type="Proteomes" id="UP001597327"/>
    </source>
</evidence>
<dbReference type="Gene3D" id="3.40.50.150">
    <property type="entry name" value="Vaccinia Virus protein VP39"/>
    <property type="match status" value="1"/>
</dbReference>
<keyword evidence="8" id="KW-0949">S-adenosyl-L-methionine</keyword>
<name>A0ABW4JSB1_9HYPH</name>
<proteinExistence type="inferred from homology"/>
<dbReference type="EC" id="2.1.1.77" evidence="3"/>
<protein>
    <recommendedName>
        <fullName evidence="4">Protein-L-isoaspartate O-methyltransferase</fullName>
        <ecNumber evidence="3">2.1.1.77</ecNumber>
    </recommendedName>
    <alternativeName>
        <fullName evidence="11">L-isoaspartyl protein carboxyl methyltransferase</fullName>
    </alternativeName>
    <alternativeName>
        <fullName evidence="9">Protein L-isoaspartyl methyltransferase</fullName>
    </alternativeName>
    <alternativeName>
        <fullName evidence="10">Protein-beta-aspartate methyltransferase</fullName>
    </alternativeName>
</protein>
<comment type="similarity">
    <text evidence="2">Belongs to the methyltransferase superfamily. L-isoaspartyl/D-aspartyl protein methyltransferase family.</text>
</comment>
<dbReference type="InterPro" id="IPR029063">
    <property type="entry name" value="SAM-dependent_MTases_sf"/>
</dbReference>
<evidence type="ECO:0000256" key="7">
    <source>
        <dbReference type="ARBA" id="ARBA00022679"/>
    </source>
</evidence>
<keyword evidence="13" id="KW-1185">Reference proteome</keyword>
<dbReference type="PANTHER" id="PTHR11579">
    <property type="entry name" value="PROTEIN-L-ISOASPARTATE O-METHYLTRANSFERASE"/>
    <property type="match status" value="1"/>
</dbReference>
<dbReference type="CDD" id="cd02440">
    <property type="entry name" value="AdoMet_MTases"/>
    <property type="match status" value="1"/>
</dbReference>
<evidence type="ECO:0000256" key="8">
    <source>
        <dbReference type="ARBA" id="ARBA00022691"/>
    </source>
</evidence>
<comment type="caution">
    <text evidence="12">The sequence shown here is derived from an EMBL/GenBank/DDBJ whole genome shotgun (WGS) entry which is preliminary data.</text>
</comment>
<accession>A0ABW4JSB1</accession>
<keyword evidence="7" id="KW-0808">Transferase</keyword>
<evidence type="ECO:0000256" key="2">
    <source>
        <dbReference type="ARBA" id="ARBA00005369"/>
    </source>
</evidence>
<gene>
    <name evidence="12" type="ORF">ACFSC7_02740</name>
</gene>
<evidence type="ECO:0000313" key="12">
    <source>
        <dbReference type="EMBL" id="MFD1694417.1"/>
    </source>
</evidence>
<organism evidence="12 13">
    <name type="scientific">Roseibium aestuarii</name>
    <dbReference type="NCBI Taxonomy" id="2600299"/>
    <lineage>
        <taxon>Bacteria</taxon>
        <taxon>Pseudomonadati</taxon>
        <taxon>Pseudomonadota</taxon>
        <taxon>Alphaproteobacteria</taxon>
        <taxon>Hyphomicrobiales</taxon>
        <taxon>Stappiaceae</taxon>
        <taxon>Roseibium</taxon>
    </lineage>
</organism>
<dbReference type="InterPro" id="IPR000682">
    <property type="entry name" value="PCMT"/>
</dbReference>
<evidence type="ECO:0000256" key="3">
    <source>
        <dbReference type="ARBA" id="ARBA00011890"/>
    </source>
</evidence>
<sequence length="273" mass="29454">MNKNGADRLSDTSPALGLDEREARAAFVLRLRSSGIGDRNVLAAIERVPRRLFLAAIYHALAYQDAVVPIECGQTASAPSLVARVVQALCIEPNHRVLEVGTGSGYQTAVLSHLAAEVHSIERYRGLVDLARQRLAALKLKNIHLHHGDGLAPTRAVEDTIGLADAGADPERALEDCLAVRPLKATDKFDRIVVNAAWPVVPDDLRGLLKPNGILILPLGAPREIQKLTRYTVWPGAEVMADGHVRVTTGVEDVELLDHVRTVSLVRGTAAVL</sequence>
<evidence type="ECO:0000256" key="1">
    <source>
        <dbReference type="ARBA" id="ARBA00004496"/>
    </source>
</evidence>
<keyword evidence="6" id="KW-0489">Methyltransferase</keyword>
<dbReference type="Proteomes" id="UP001597327">
    <property type="component" value="Unassembled WGS sequence"/>
</dbReference>
<dbReference type="PANTHER" id="PTHR11579:SF0">
    <property type="entry name" value="PROTEIN-L-ISOASPARTATE(D-ASPARTATE) O-METHYLTRANSFERASE"/>
    <property type="match status" value="1"/>
</dbReference>
<evidence type="ECO:0000256" key="5">
    <source>
        <dbReference type="ARBA" id="ARBA00022490"/>
    </source>
</evidence>
<evidence type="ECO:0000256" key="4">
    <source>
        <dbReference type="ARBA" id="ARBA00013346"/>
    </source>
</evidence>